<dbReference type="PROSITE" id="PS50081">
    <property type="entry name" value="ZF_DAG_PE_2"/>
    <property type="match status" value="1"/>
</dbReference>
<sequence length="759" mass="83680">MTFGTQLTPIEVGSINGHVEAGIELYKVLKGAIEQRIQIESEFSKKLEGLAKKTKSDLVKLNESQAFGDLDLEFAKASDFSEIDLGGPLLDSVAGGGIPSLGLALSAWTKQIWDEAQGRRLLIDDLKSNIVDKLSVNHKFLDTLREENMKCHRDLLSKRDAVYEQKDSTRAEYNAIKDEFSKSRDKQLRAENEKKQDRYQKKAQNQASQRDRMKNYYILAVNTANAVKNCTNEVSFPAIMDNMYNINMTQISNIRSLLMSATKKQNDFSQHISKRFDEVFERLGSANAEGDIQTWIQKRIDEGISKQEDDPDFRVVLDQSRGDHDGLITEGCEERILTNMVVESRIKLEPIREEIEDLEAYISRGRAELERVGFDDGEDEGVQRSDAVQDLDKALRSLAAAKLEEAKWLSRQTFIENILGEIRVDNPHDLKKESFVLGSTCAVCEKTVRGDGLKCTVCEVKLHTSCKLDNDPECSGAVEKPRGFLARTFKGRKKTHKREPSSELSVSSGMASKVSLNDNSPHSASPSYANRSSTEVGAPPPVMPRKSLSSSTFGAPALPVRSNTQRSTASHITGHPVVPVPSRASKPRSRSPSFGPSVGNGGGIIATTAGFGLPPRIDESSGKWMEVISDYQGEGEDYLSVRIGDRVFIPDDGESWPGWVLAEMNGKRGLVPEDYISSPQSTSGPGITSRPLPSQPIPRATGSPARVLYDYTGDPGSDVLTIKQNQEILVTDQNVGSGWVEAKVGSSTGLVPESYIQYL</sequence>
<dbReference type="SUPFAM" id="SSF50044">
    <property type="entry name" value="SH3-domain"/>
    <property type="match status" value="2"/>
</dbReference>
<keyword evidence="3" id="KW-1003">Cell membrane</keyword>
<feature type="domain" description="SH3" evidence="9">
    <location>
        <begin position="700"/>
        <end position="759"/>
    </location>
</feature>
<dbReference type="InterPro" id="IPR027267">
    <property type="entry name" value="AH/BAR_dom_sf"/>
</dbReference>
<keyword evidence="6" id="KW-0472">Membrane</keyword>
<feature type="compositionally biased region" description="Basic and acidic residues" evidence="8">
    <location>
        <begin position="183"/>
        <end position="200"/>
    </location>
</feature>
<dbReference type="Gene3D" id="3.30.60.20">
    <property type="match status" value="1"/>
</dbReference>
<evidence type="ECO:0000256" key="6">
    <source>
        <dbReference type="ARBA" id="ARBA00023136"/>
    </source>
</evidence>
<evidence type="ECO:0000256" key="4">
    <source>
        <dbReference type="ARBA" id="ARBA00022723"/>
    </source>
</evidence>
<evidence type="ECO:0000256" key="3">
    <source>
        <dbReference type="ARBA" id="ARBA00022475"/>
    </source>
</evidence>
<evidence type="ECO:0000256" key="2">
    <source>
        <dbReference type="ARBA" id="ARBA00022443"/>
    </source>
</evidence>
<organism evidence="11 12">
    <name type="scientific">Mycoemilia scoparia</name>
    <dbReference type="NCBI Taxonomy" id="417184"/>
    <lineage>
        <taxon>Eukaryota</taxon>
        <taxon>Fungi</taxon>
        <taxon>Fungi incertae sedis</taxon>
        <taxon>Zoopagomycota</taxon>
        <taxon>Kickxellomycotina</taxon>
        <taxon>Kickxellomycetes</taxon>
        <taxon>Kickxellales</taxon>
        <taxon>Kickxellaceae</taxon>
        <taxon>Mycoemilia</taxon>
    </lineage>
</organism>
<feature type="domain" description="Phorbol-ester/DAG-type" evidence="10">
    <location>
        <begin position="427"/>
        <end position="474"/>
    </location>
</feature>
<dbReference type="InterPro" id="IPR002219">
    <property type="entry name" value="PKC_DAG/PE"/>
</dbReference>
<dbReference type="EMBL" id="JANBPU010000006">
    <property type="protein sequence ID" value="KAJ1921215.1"/>
    <property type="molecule type" value="Genomic_DNA"/>
</dbReference>
<dbReference type="GO" id="GO:0005634">
    <property type="term" value="C:nucleus"/>
    <property type="evidence" value="ECO:0007669"/>
    <property type="project" value="TreeGrafter"/>
</dbReference>
<dbReference type="SMART" id="SM00109">
    <property type="entry name" value="C1"/>
    <property type="match status" value="1"/>
</dbReference>
<dbReference type="GO" id="GO:0000147">
    <property type="term" value="P:actin cortical patch assembly"/>
    <property type="evidence" value="ECO:0007669"/>
    <property type="project" value="TreeGrafter"/>
</dbReference>
<accession>A0A9W8AB55</accession>
<dbReference type="Pfam" id="PF00018">
    <property type="entry name" value="SH3_1"/>
    <property type="match status" value="1"/>
</dbReference>
<evidence type="ECO:0000259" key="10">
    <source>
        <dbReference type="PROSITE" id="PS50081"/>
    </source>
</evidence>
<evidence type="ECO:0000313" key="12">
    <source>
        <dbReference type="Proteomes" id="UP001150538"/>
    </source>
</evidence>
<evidence type="ECO:0000256" key="7">
    <source>
        <dbReference type="PROSITE-ProRule" id="PRU00192"/>
    </source>
</evidence>
<proteinExistence type="predicted"/>
<evidence type="ECO:0000313" key="11">
    <source>
        <dbReference type="EMBL" id="KAJ1921215.1"/>
    </source>
</evidence>
<evidence type="ECO:0000256" key="8">
    <source>
        <dbReference type="SAM" id="MobiDB-lite"/>
    </source>
</evidence>
<dbReference type="InterPro" id="IPR046349">
    <property type="entry name" value="C1-like_sf"/>
</dbReference>
<dbReference type="SUPFAM" id="SSF103657">
    <property type="entry name" value="BAR/IMD domain-like"/>
    <property type="match status" value="1"/>
</dbReference>
<dbReference type="PANTHER" id="PTHR15735">
    <property type="entry name" value="FCH AND DOUBLE SH3 DOMAINS PROTEIN"/>
    <property type="match status" value="1"/>
</dbReference>
<dbReference type="GO" id="GO:0046872">
    <property type="term" value="F:metal ion binding"/>
    <property type="evidence" value="ECO:0007669"/>
    <property type="project" value="UniProtKB-KW"/>
</dbReference>
<dbReference type="PANTHER" id="PTHR15735:SF19">
    <property type="entry name" value="ACTIN CYTOSKELETON-REGULATORY COMPLEX PROTEIN SLA1"/>
    <property type="match status" value="1"/>
</dbReference>
<dbReference type="Gene3D" id="2.30.30.40">
    <property type="entry name" value="SH3 Domains"/>
    <property type="match status" value="2"/>
</dbReference>
<evidence type="ECO:0000256" key="1">
    <source>
        <dbReference type="ARBA" id="ARBA00004236"/>
    </source>
</evidence>
<keyword evidence="4" id="KW-0479">Metal-binding</keyword>
<evidence type="ECO:0000259" key="9">
    <source>
        <dbReference type="PROSITE" id="PS50002"/>
    </source>
</evidence>
<dbReference type="PROSITE" id="PS50002">
    <property type="entry name" value="SH3"/>
    <property type="match status" value="2"/>
</dbReference>
<dbReference type="Pfam" id="PF14604">
    <property type="entry name" value="SH3_9"/>
    <property type="match status" value="1"/>
</dbReference>
<dbReference type="PROSITE" id="PS00479">
    <property type="entry name" value="ZF_DAG_PE_1"/>
    <property type="match status" value="1"/>
</dbReference>
<feature type="domain" description="SH3" evidence="9">
    <location>
        <begin position="620"/>
        <end position="681"/>
    </location>
</feature>
<dbReference type="InterPro" id="IPR036028">
    <property type="entry name" value="SH3-like_dom_sf"/>
</dbReference>
<dbReference type="GO" id="GO:0030833">
    <property type="term" value="P:regulation of actin filament polymerization"/>
    <property type="evidence" value="ECO:0007669"/>
    <property type="project" value="TreeGrafter"/>
</dbReference>
<dbReference type="Proteomes" id="UP001150538">
    <property type="component" value="Unassembled WGS sequence"/>
</dbReference>
<dbReference type="SMART" id="SM00326">
    <property type="entry name" value="SH3"/>
    <property type="match status" value="2"/>
</dbReference>
<dbReference type="AlphaFoldDB" id="A0A9W8AB55"/>
<comment type="caution">
    <text evidence="11">The sequence shown here is derived from an EMBL/GenBank/DDBJ whole genome shotgun (WGS) entry which is preliminary data.</text>
</comment>
<reference evidence="11" key="1">
    <citation type="submission" date="2022-07" db="EMBL/GenBank/DDBJ databases">
        <title>Phylogenomic reconstructions and comparative analyses of Kickxellomycotina fungi.</title>
        <authorList>
            <person name="Reynolds N.K."/>
            <person name="Stajich J.E."/>
            <person name="Barry K."/>
            <person name="Grigoriev I.V."/>
            <person name="Crous P."/>
            <person name="Smith M.E."/>
        </authorList>
    </citation>
    <scope>NUCLEOTIDE SEQUENCE</scope>
    <source>
        <strain evidence="11">NBRC 100468</strain>
    </source>
</reference>
<feature type="region of interest" description="Disordered" evidence="8">
    <location>
        <begin position="678"/>
        <end position="699"/>
    </location>
</feature>
<keyword evidence="2 7" id="KW-0728">SH3 domain</keyword>
<name>A0A9W8AB55_9FUNG</name>
<feature type="compositionally biased region" description="Polar residues" evidence="8">
    <location>
        <begin position="502"/>
        <end position="535"/>
    </location>
</feature>
<dbReference type="Gene3D" id="1.20.1270.60">
    <property type="entry name" value="Arfaptin homology (AH) domain/BAR domain"/>
    <property type="match status" value="1"/>
</dbReference>
<keyword evidence="12" id="KW-1185">Reference proteome</keyword>
<comment type="subcellular location">
    <subcellularLocation>
        <location evidence="1">Cell membrane</location>
    </subcellularLocation>
</comment>
<keyword evidence="5" id="KW-0862">Zinc</keyword>
<gene>
    <name evidence="11" type="primary">bzz1</name>
    <name evidence="11" type="ORF">H4219_000814</name>
</gene>
<dbReference type="SUPFAM" id="SSF57889">
    <property type="entry name" value="Cysteine-rich domain"/>
    <property type="match status" value="1"/>
</dbReference>
<protein>
    <submittedName>
        <fullName evidence="11">Protein BZZ1</fullName>
    </submittedName>
</protein>
<evidence type="ECO:0000256" key="5">
    <source>
        <dbReference type="ARBA" id="ARBA00022833"/>
    </source>
</evidence>
<feature type="compositionally biased region" description="Polar residues" evidence="8">
    <location>
        <begin position="561"/>
        <end position="571"/>
    </location>
</feature>
<dbReference type="OrthoDB" id="8783038at2759"/>
<feature type="region of interest" description="Disordered" evidence="8">
    <location>
        <begin position="487"/>
        <end position="612"/>
    </location>
</feature>
<dbReference type="GO" id="GO:0005886">
    <property type="term" value="C:plasma membrane"/>
    <property type="evidence" value="ECO:0007669"/>
    <property type="project" value="UniProtKB-SubCell"/>
</dbReference>
<feature type="region of interest" description="Disordered" evidence="8">
    <location>
        <begin position="183"/>
        <end position="208"/>
    </location>
</feature>
<dbReference type="InterPro" id="IPR001452">
    <property type="entry name" value="SH3_domain"/>
</dbReference>